<dbReference type="PANTHER" id="PTHR43364">
    <property type="entry name" value="NADH-SPECIFIC METHYLGLYOXAL REDUCTASE-RELATED"/>
    <property type="match status" value="1"/>
</dbReference>
<keyword evidence="4" id="KW-1185">Reference proteome</keyword>
<proteinExistence type="predicted"/>
<gene>
    <name evidence="3" type="ORF">K3769_30850</name>
</gene>
<comment type="caution">
    <text evidence="3">The sequence shown here is derived from an EMBL/GenBank/DDBJ whole genome shotgun (WGS) entry which is preliminary data.</text>
</comment>
<dbReference type="Pfam" id="PF00248">
    <property type="entry name" value="Aldo_ket_red"/>
    <property type="match status" value="1"/>
</dbReference>
<feature type="domain" description="NADP-dependent oxidoreductase" evidence="2">
    <location>
        <begin position="12"/>
        <end position="160"/>
    </location>
</feature>
<name>A0ABT3VF48_9ACTN</name>
<reference evidence="3" key="1">
    <citation type="journal article" date="2022" name="bioRxiv">
        <title>Discovery and biosynthetic assessment of Streptomyces ortus sp nov. isolated from a deep-sea sponge.</title>
        <authorList>
            <person name="Williams S.E."/>
        </authorList>
    </citation>
    <scope>NUCLEOTIDE SEQUENCE</scope>
    <source>
        <strain evidence="3">A15ISP2-DRY2</strain>
    </source>
</reference>
<accession>A0ABT3VF48</accession>
<sequence>MRRSSVKQSYAWQFTKALYLADLNGWTWFVSMQDHYNLIHRQAEREMLPLCADQGTGVVPWSPLARGRLTRVRDTATARAATDPGGTILYRDGDQAVAERVHEIAGKRGLSPAQVAPARVMRHPVVTSPVVGVTKPAQPAEALAAVDVELDEDEAAHLKESFYTSRPGANSRWSGPPPGLRRVLGLGLHRPAVGPAVLAGGRAPAVGAV</sequence>
<protein>
    <submittedName>
        <fullName evidence="3">Aldo/keto reductase</fullName>
    </submittedName>
</protein>
<evidence type="ECO:0000313" key="3">
    <source>
        <dbReference type="EMBL" id="MCX4237091.1"/>
    </source>
</evidence>
<organism evidence="3 4">
    <name type="scientific">Streptomyces ortus</name>
    <dbReference type="NCBI Taxonomy" id="2867268"/>
    <lineage>
        <taxon>Bacteria</taxon>
        <taxon>Bacillati</taxon>
        <taxon>Actinomycetota</taxon>
        <taxon>Actinomycetes</taxon>
        <taxon>Kitasatosporales</taxon>
        <taxon>Streptomycetaceae</taxon>
        <taxon>Streptomyces</taxon>
    </lineage>
</organism>
<evidence type="ECO:0000256" key="1">
    <source>
        <dbReference type="ARBA" id="ARBA00023002"/>
    </source>
</evidence>
<dbReference type="Gene3D" id="3.20.20.100">
    <property type="entry name" value="NADP-dependent oxidoreductase domain"/>
    <property type="match status" value="1"/>
</dbReference>
<dbReference type="InterPro" id="IPR050523">
    <property type="entry name" value="AKR_Detox_Biosynth"/>
</dbReference>
<keyword evidence="1" id="KW-0560">Oxidoreductase</keyword>
<dbReference type="RefSeq" id="WP_267029530.1">
    <property type="nucleotide sequence ID" value="NZ_JAIFZO010000002.1"/>
</dbReference>
<evidence type="ECO:0000259" key="2">
    <source>
        <dbReference type="Pfam" id="PF00248"/>
    </source>
</evidence>
<dbReference type="Proteomes" id="UP001165590">
    <property type="component" value="Unassembled WGS sequence"/>
</dbReference>
<dbReference type="PANTHER" id="PTHR43364:SF4">
    <property type="entry name" value="NAD(P)-LINKED OXIDOREDUCTASE SUPERFAMILY PROTEIN"/>
    <property type="match status" value="1"/>
</dbReference>
<evidence type="ECO:0000313" key="4">
    <source>
        <dbReference type="Proteomes" id="UP001165590"/>
    </source>
</evidence>
<dbReference type="InterPro" id="IPR023210">
    <property type="entry name" value="NADP_OxRdtase_dom"/>
</dbReference>
<dbReference type="EMBL" id="JAIFZO010000002">
    <property type="protein sequence ID" value="MCX4237091.1"/>
    <property type="molecule type" value="Genomic_DNA"/>
</dbReference>
<dbReference type="SUPFAM" id="SSF51430">
    <property type="entry name" value="NAD(P)-linked oxidoreductase"/>
    <property type="match status" value="1"/>
</dbReference>
<dbReference type="InterPro" id="IPR036812">
    <property type="entry name" value="NAD(P)_OxRdtase_dom_sf"/>
</dbReference>